<accession>A0A2M9A7J7</accession>
<dbReference type="PANTHER" id="PTHR11070:SF23">
    <property type="entry name" value="RECBCD ENZYME SUBUNIT RECB"/>
    <property type="match status" value="1"/>
</dbReference>
<keyword evidence="9" id="KW-0234">DNA repair</keyword>
<keyword evidence="4 14" id="KW-0378">Hydrolase</keyword>
<feature type="region of interest" description="Disordered" evidence="15">
    <location>
        <begin position="862"/>
        <end position="893"/>
    </location>
</feature>
<dbReference type="InterPro" id="IPR027417">
    <property type="entry name" value="P-loop_NTPase"/>
</dbReference>
<evidence type="ECO:0000256" key="11">
    <source>
        <dbReference type="ARBA" id="ARBA00034617"/>
    </source>
</evidence>
<sequence>MAENKAFNIDEFKLNQNLFIEASAGTGKTFTIRKIVAKLVKEGVPLSKILLVTYTEKAAGELRDRIRQEMEECGLPGDVDSATIGTIHSFCKKTLHDFAVESKVPFDMKMTDDSAIENKVDALIRDVWEEELNQVDFSLDEIRTALIDSVKKYDGTQTLRDQFATDLKEYRGLNPKFDLNLQILQDHAGESFTIQRECSGVVTEAQKTVSEMLEKVEANLEANVKWSGINAGSRFGKRTVAADSPEVVEATNYFRNPEINLMDADKAAKFRFVLKKLKEVHEEYQADKLSNKQQSFNDMILLVQKAVLEKNSTLCRKLREMYRYAIIDEFQDTNQAQWDIFKTVFLNSGSNNLIVVGDPKQSIYSFQNADLNVYFNAIHSPGFEGRSLGVNYRSTNAMIHACNEMFKAPFFGDSEKAIPFNASLAPSESSASNPEIPSPTFDGQVLKPVSIVKGSAEEFARYAAQKIAEFCEKDSNGKTRLQVFHKEDQTFRNVKFSDIALLGRSRTELAEMESVLALSGIPFARYKDANLFKGRECQQWLALFRAVDAPDFSGRNRAILNTALVSDFFRISFVDLETKKWEDPRNPILLLFAKWRTLVKKFRWAELQESIYGETQIDKFLCESSKLQSFAKVKQIGMYAFDYLYNNRVSLDELIHHLEGLTSNSEDADEDDGNLVSKGSDLDAVQLMTIHASKGLQFPVVISLAGNKGKYAQAPGPFVYTDAEKRRIFGLDDESKKTRQAEELEEWRRLLYVDYTRAEALLIAPLYSHWFDDNGNLKGDFVFLAQAEMSLPEEWKESVDATDLEWNRNALKSRVDAILQTADSETKTFAKVPEEGEEEHRQRILALDQSLGEKSIFPYSYSSLSGHGDTDDVTKDGSRENQEDGDTDDVKPLKIDLDPVRVLPFAPTETVPALETVEGFPKGRLLGNAMHAVFEKMDFERSDNWVSEDAVLNDSAFRALIAEQFQDQGYEIQSKPEWISQMAKFIYHTMNATLPEIHGSRSMGKNFALKELPKKDRLSEMEFHLKANDLDMDLHQFCKGFMDVLFVRGDYFSILDWKSDVIPNYGVMNAEGDGTQTTVDKRYAVQRVLYSYCLIQWLKSFGTFGDSEEEIFEKHFGGVYYVFARGCRSGETAGLYAQTWKNYEDLKKEYLVLKKMMRA</sequence>
<comment type="catalytic activity">
    <reaction evidence="13">
        <text>ATP + H2O = ADP + phosphate + H(+)</text>
        <dbReference type="Rhea" id="RHEA:13065"/>
        <dbReference type="ChEBI" id="CHEBI:15377"/>
        <dbReference type="ChEBI" id="CHEBI:15378"/>
        <dbReference type="ChEBI" id="CHEBI:30616"/>
        <dbReference type="ChEBI" id="CHEBI:43474"/>
        <dbReference type="ChEBI" id="CHEBI:456216"/>
        <dbReference type="EC" id="5.6.2.4"/>
    </reaction>
</comment>
<dbReference type="InterPro" id="IPR014016">
    <property type="entry name" value="UvrD-like_ATP-bd"/>
</dbReference>
<evidence type="ECO:0000313" key="18">
    <source>
        <dbReference type="EMBL" id="PJJ41701.1"/>
    </source>
</evidence>
<dbReference type="PROSITE" id="PS51217">
    <property type="entry name" value="UVRD_HELICASE_CTER"/>
    <property type="match status" value="1"/>
</dbReference>
<dbReference type="EC" id="5.6.2.4" evidence="12"/>
<keyword evidence="19" id="KW-1185">Reference proteome</keyword>
<dbReference type="Gene3D" id="1.10.486.10">
    <property type="entry name" value="PCRA, domain 4"/>
    <property type="match status" value="1"/>
</dbReference>
<dbReference type="Gene3D" id="3.90.320.10">
    <property type="match status" value="1"/>
</dbReference>
<dbReference type="Proteomes" id="UP000231134">
    <property type="component" value="Unassembled WGS sequence"/>
</dbReference>
<evidence type="ECO:0000256" key="12">
    <source>
        <dbReference type="ARBA" id="ARBA00034808"/>
    </source>
</evidence>
<gene>
    <name evidence="18" type="ORF">BGX16_1690</name>
</gene>
<evidence type="ECO:0000256" key="8">
    <source>
        <dbReference type="ARBA" id="ARBA00023125"/>
    </source>
</evidence>
<dbReference type="InterPro" id="IPR011335">
    <property type="entry name" value="Restrct_endonuc-II-like"/>
</dbReference>
<evidence type="ECO:0000256" key="7">
    <source>
        <dbReference type="ARBA" id="ARBA00022840"/>
    </source>
</evidence>
<protein>
    <recommendedName>
        <fullName evidence="12">DNA 3'-5' helicase</fullName>
        <ecNumber evidence="12">5.6.2.4</ecNumber>
    </recommendedName>
</protein>
<dbReference type="GO" id="GO:0004527">
    <property type="term" value="F:exonuclease activity"/>
    <property type="evidence" value="ECO:0007669"/>
    <property type="project" value="UniProtKB-KW"/>
</dbReference>
<evidence type="ECO:0000256" key="1">
    <source>
        <dbReference type="ARBA" id="ARBA00022722"/>
    </source>
</evidence>
<evidence type="ECO:0000256" key="3">
    <source>
        <dbReference type="ARBA" id="ARBA00022763"/>
    </source>
</evidence>
<dbReference type="InterPro" id="IPR000212">
    <property type="entry name" value="DNA_helicase_UvrD/REP"/>
</dbReference>
<keyword evidence="1" id="KW-0540">Nuclease</keyword>
<dbReference type="Pfam" id="PF00580">
    <property type="entry name" value="UvrD-helicase"/>
    <property type="match status" value="1"/>
</dbReference>
<keyword evidence="6" id="KW-0269">Exonuclease</keyword>
<dbReference type="GO" id="GO:0009338">
    <property type="term" value="C:exodeoxyribonuclease V complex"/>
    <property type="evidence" value="ECO:0007669"/>
    <property type="project" value="TreeGrafter"/>
</dbReference>
<reference evidence="18 19" key="1">
    <citation type="submission" date="2017-11" db="EMBL/GenBank/DDBJ databases">
        <title>Animal gut microbial communities from fecal samples from Wisconsin, USA.</title>
        <authorList>
            <person name="Neumann A."/>
        </authorList>
    </citation>
    <scope>NUCLEOTIDE SEQUENCE [LARGE SCALE GENOMIC DNA]</scope>
    <source>
        <strain evidence="18 19">UWS3</strain>
    </source>
</reference>
<dbReference type="Gene3D" id="1.10.3170.10">
    <property type="entry name" value="Recbcd, chain B, domain 2"/>
    <property type="match status" value="1"/>
</dbReference>
<evidence type="ECO:0000256" key="9">
    <source>
        <dbReference type="ARBA" id="ARBA00023204"/>
    </source>
</evidence>
<evidence type="ECO:0000256" key="10">
    <source>
        <dbReference type="ARBA" id="ARBA00023235"/>
    </source>
</evidence>
<dbReference type="GO" id="GO:0005829">
    <property type="term" value="C:cytosol"/>
    <property type="evidence" value="ECO:0007669"/>
    <property type="project" value="TreeGrafter"/>
</dbReference>
<evidence type="ECO:0000256" key="2">
    <source>
        <dbReference type="ARBA" id="ARBA00022741"/>
    </source>
</evidence>
<keyword evidence="10" id="KW-0413">Isomerase</keyword>
<keyword evidence="7 14" id="KW-0067">ATP-binding</keyword>
<dbReference type="InterPro" id="IPR014017">
    <property type="entry name" value="DNA_helicase_UvrD-like_C"/>
</dbReference>
<evidence type="ECO:0000256" key="4">
    <source>
        <dbReference type="ARBA" id="ARBA00022801"/>
    </source>
</evidence>
<dbReference type="EMBL" id="PGEX01000001">
    <property type="protein sequence ID" value="PJJ41701.1"/>
    <property type="molecule type" value="Genomic_DNA"/>
</dbReference>
<dbReference type="PROSITE" id="PS51198">
    <property type="entry name" value="UVRD_HELICASE_ATP_BIND"/>
    <property type="match status" value="1"/>
</dbReference>
<dbReference type="PANTHER" id="PTHR11070">
    <property type="entry name" value="UVRD / RECB / PCRA DNA HELICASE FAMILY MEMBER"/>
    <property type="match status" value="1"/>
</dbReference>
<keyword evidence="2 14" id="KW-0547">Nucleotide-binding</keyword>
<dbReference type="InterPro" id="IPR011604">
    <property type="entry name" value="PDDEXK-like_dom_sf"/>
</dbReference>
<dbReference type="RefSeq" id="WP_100425640.1">
    <property type="nucleotide sequence ID" value="NZ_PGEX01000001.1"/>
</dbReference>
<name>A0A2M9A7J7_9BACT</name>
<dbReference type="SUPFAM" id="SSF52540">
    <property type="entry name" value="P-loop containing nucleoside triphosphate hydrolases"/>
    <property type="match status" value="1"/>
</dbReference>
<dbReference type="GO" id="GO:0000725">
    <property type="term" value="P:recombinational repair"/>
    <property type="evidence" value="ECO:0007669"/>
    <property type="project" value="TreeGrafter"/>
</dbReference>
<proteinExistence type="predicted"/>
<dbReference type="GO" id="GO:0003677">
    <property type="term" value="F:DNA binding"/>
    <property type="evidence" value="ECO:0007669"/>
    <property type="project" value="UniProtKB-KW"/>
</dbReference>
<comment type="caution">
    <text evidence="18">The sequence shown here is derived from an EMBL/GenBank/DDBJ whole genome shotgun (WGS) entry which is preliminary data.</text>
</comment>
<evidence type="ECO:0000259" key="16">
    <source>
        <dbReference type="PROSITE" id="PS51198"/>
    </source>
</evidence>
<organism evidence="18 19">
    <name type="scientific">Hallerella succinigenes</name>
    <dbReference type="NCBI Taxonomy" id="1896222"/>
    <lineage>
        <taxon>Bacteria</taxon>
        <taxon>Pseudomonadati</taxon>
        <taxon>Fibrobacterota</taxon>
        <taxon>Fibrobacteria</taxon>
        <taxon>Fibrobacterales</taxon>
        <taxon>Fibrobacteraceae</taxon>
        <taxon>Hallerella</taxon>
    </lineage>
</organism>
<feature type="binding site" evidence="14">
    <location>
        <begin position="22"/>
        <end position="29"/>
    </location>
    <ligand>
        <name>ATP</name>
        <dbReference type="ChEBI" id="CHEBI:30616"/>
    </ligand>
</feature>
<dbReference type="SUPFAM" id="SSF52980">
    <property type="entry name" value="Restriction endonuclease-like"/>
    <property type="match status" value="1"/>
</dbReference>
<keyword evidence="8" id="KW-0238">DNA-binding</keyword>
<dbReference type="GO" id="GO:0005524">
    <property type="term" value="F:ATP binding"/>
    <property type="evidence" value="ECO:0007669"/>
    <property type="project" value="UniProtKB-UniRule"/>
</dbReference>
<dbReference type="Gene3D" id="3.40.50.300">
    <property type="entry name" value="P-loop containing nucleotide triphosphate hydrolases"/>
    <property type="match status" value="4"/>
</dbReference>
<evidence type="ECO:0000256" key="5">
    <source>
        <dbReference type="ARBA" id="ARBA00022806"/>
    </source>
</evidence>
<feature type="domain" description="UvrD-like helicase C-terminal" evidence="17">
    <location>
        <begin position="417"/>
        <end position="695"/>
    </location>
</feature>
<evidence type="ECO:0000256" key="15">
    <source>
        <dbReference type="SAM" id="MobiDB-lite"/>
    </source>
</evidence>
<dbReference type="GO" id="GO:0043138">
    <property type="term" value="F:3'-5' DNA helicase activity"/>
    <property type="evidence" value="ECO:0007669"/>
    <property type="project" value="UniProtKB-EC"/>
</dbReference>
<comment type="catalytic activity">
    <reaction evidence="11">
        <text>Couples ATP hydrolysis with the unwinding of duplex DNA by translocating in the 3'-5' direction.</text>
        <dbReference type="EC" id="5.6.2.4"/>
    </reaction>
</comment>
<evidence type="ECO:0000256" key="13">
    <source>
        <dbReference type="ARBA" id="ARBA00048988"/>
    </source>
</evidence>
<dbReference type="Pfam" id="PF13361">
    <property type="entry name" value="UvrD_C"/>
    <property type="match status" value="2"/>
</dbReference>
<feature type="domain" description="UvrD-like helicase ATP-binding" evidence="16">
    <location>
        <begin position="1"/>
        <end position="395"/>
    </location>
</feature>
<dbReference type="AlphaFoldDB" id="A0A2M9A7J7"/>
<dbReference type="OrthoDB" id="9810135at2"/>
<keyword evidence="5 14" id="KW-0347">Helicase</keyword>
<evidence type="ECO:0000256" key="14">
    <source>
        <dbReference type="PROSITE-ProRule" id="PRU00560"/>
    </source>
</evidence>
<evidence type="ECO:0000256" key="6">
    <source>
        <dbReference type="ARBA" id="ARBA00022839"/>
    </source>
</evidence>
<keyword evidence="3" id="KW-0227">DNA damage</keyword>
<feature type="compositionally biased region" description="Basic and acidic residues" evidence="15">
    <location>
        <begin position="868"/>
        <end position="893"/>
    </location>
</feature>
<evidence type="ECO:0000259" key="17">
    <source>
        <dbReference type="PROSITE" id="PS51217"/>
    </source>
</evidence>
<evidence type="ECO:0000313" key="19">
    <source>
        <dbReference type="Proteomes" id="UP000231134"/>
    </source>
</evidence>